<dbReference type="Gene3D" id="3.40.980.10">
    <property type="entry name" value="MoaB/Mog-like domain"/>
    <property type="match status" value="1"/>
</dbReference>
<dbReference type="RefSeq" id="WP_058484125.1">
    <property type="nucleotide sequence ID" value="NZ_CAAAII010000010.1"/>
</dbReference>
<evidence type="ECO:0000313" key="3">
    <source>
        <dbReference type="Proteomes" id="UP000054877"/>
    </source>
</evidence>
<protein>
    <submittedName>
        <fullName evidence="2">Competence damage inducible protein CinA</fullName>
    </submittedName>
</protein>
<dbReference type="PANTHER" id="PTHR13939:SF0">
    <property type="entry name" value="NMN AMIDOHYDROLASE-LIKE PROTEIN YFAY"/>
    <property type="match status" value="1"/>
</dbReference>
<reference evidence="2 3" key="1">
    <citation type="submission" date="2015-11" db="EMBL/GenBank/DDBJ databases">
        <title>Genomic analysis of 38 Legionella species identifies large and diverse effector repertoires.</title>
        <authorList>
            <person name="Burstein D."/>
            <person name="Amaro F."/>
            <person name="Zusman T."/>
            <person name="Lifshitz Z."/>
            <person name="Cohen O."/>
            <person name="Gilbert J.A."/>
            <person name="Pupko T."/>
            <person name="Shuman H.A."/>
            <person name="Segal G."/>
        </authorList>
    </citation>
    <scope>NUCLEOTIDE SEQUENCE [LARGE SCALE GENOMIC DNA]</scope>
    <source>
        <strain evidence="2 3">Mt.St.Helens-9</strain>
    </source>
</reference>
<dbReference type="EMBL" id="LNYX01000031">
    <property type="protein sequence ID" value="KTD61578.1"/>
    <property type="molecule type" value="Genomic_DNA"/>
</dbReference>
<evidence type="ECO:0000313" key="2">
    <source>
        <dbReference type="EMBL" id="KTD61578.1"/>
    </source>
</evidence>
<organism evidence="2 3">
    <name type="scientific">Legionella spiritensis</name>
    <dbReference type="NCBI Taxonomy" id="452"/>
    <lineage>
        <taxon>Bacteria</taxon>
        <taxon>Pseudomonadati</taxon>
        <taxon>Pseudomonadota</taxon>
        <taxon>Gammaproteobacteria</taxon>
        <taxon>Legionellales</taxon>
        <taxon>Legionellaceae</taxon>
        <taxon>Legionella</taxon>
    </lineage>
</organism>
<dbReference type="CDD" id="cd00885">
    <property type="entry name" value="cinA"/>
    <property type="match status" value="1"/>
</dbReference>
<sequence>MTVGILATGDEIVDGDTLNSNSCQIAHTLHSEGLTPGLHVTCGDKEDDIRLCLEFLARDHDIIVITGGLGPTSDDRTRFALARFLKISLVSFPEALAHIQTRLQRYRKLSMSPGNQQQALFPPDALLLPNPNGTAMGCYYVRQDKRYILLPGPPRECLPMLHQYVLPLLETARHTDRRVLKWRVFGMAESEIAQQLDDALAGVDCETGYRLETPYVECKVRCHHHLVDVVQQIVEPLVAPHIIAGPEKKASDLLADRITELGLTLSVQDNVTGGHLQCLLQKPANYHLLRFTDQPVPERLHFELNGLVEYWTQNTEQTTTAITINYRYGHKTGEESHELPYRSALVIHLAAEWLCFRLLHLIDQLHEGVA</sequence>
<dbReference type="Pfam" id="PF00994">
    <property type="entry name" value="MoCF_biosynth"/>
    <property type="match status" value="1"/>
</dbReference>
<dbReference type="Proteomes" id="UP000054877">
    <property type="component" value="Unassembled WGS sequence"/>
</dbReference>
<feature type="domain" description="MoaB/Mog" evidence="1">
    <location>
        <begin position="4"/>
        <end position="171"/>
    </location>
</feature>
<comment type="caution">
    <text evidence="2">The sequence shown here is derived from an EMBL/GenBank/DDBJ whole genome shotgun (WGS) entry which is preliminary data.</text>
</comment>
<dbReference type="InterPro" id="IPR036425">
    <property type="entry name" value="MoaB/Mog-like_dom_sf"/>
</dbReference>
<dbReference type="InterPro" id="IPR050101">
    <property type="entry name" value="CinA"/>
</dbReference>
<dbReference type="SMART" id="SM00852">
    <property type="entry name" value="MoCF_biosynth"/>
    <property type="match status" value="1"/>
</dbReference>
<dbReference type="PANTHER" id="PTHR13939">
    <property type="entry name" value="NICOTINAMIDE-NUCLEOTIDE AMIDOHYDROLASE PNCC"/>
    <property type="match status" value="1"/>
</dbReference>
<gene>
    <name evidence="2" type="primary">cinA_2</name>
    <name evidence="2" type="ORF">Lspi_2208</name>
</gene>
<dbReference type="STRING" id="452.Lspi_2208"/>
<proteinExistence type="predicted"/>
<evidence type="ECO:0000259" key="1">
    <source>
        <dbReference type="SMART" id="SM00852"/>
    </source>
</evidence>
<name>A0A0W0YXF3_LEGSP</name>
<dbReference type="SUPFAM" id="SSF53218">
    <property type="entry name" value="Molybdenum cofactor biosynthesis proteins"/>
    <property type="match status" value="1"/>
</dbReference>
<dbReference type="InterPro" id="IPR001453">
    <property type="entry name" value="MoaB/Mog_dom"/>
</dbReference>
<dbReference type="AlphaFoldDB" id="A0A0W0YXF3"/>
<accession>A0A0W0YXF3</accession>
<keyword evidence="3" id="KW-1185">Reference proteome</keyword>
<dbReference type="OrthoDB" id="9801454at2"/>